<name>A0ABS3LDV3_9ENTE</name>
<proteinExistence type="predicted"/>
<organism evidence="3 4">
    <name type="scientific">Candidatus Enterococcus moelleringii</name>
    <dbReference type="NCBI Taxonomy" id="2815325"/>
    <lineage>
        <taxon>Bacteria</taxon>
        <taxon>Bacillati</taxon>
        <taxon>Bacillota</taxon>
        <taxon>Bacilli</taxon>
        <taxon>Lactobacillales</taxon>
        <taxon>Enterococcaceae</taxon>
        <taxon>Enterococcus</taxon>
    </lineage>
</organism>
<comment type="caution">
    <text evidence="3">The sequence shown here is derived from an EMBL/GenBank/DDBJ whole genome shotgun (WGS) entry which is preliminary data.</text>
</comment>
<dbReference type="EMBL" id="JAFREM010000027">
    <property type="protein sequence ID" value="MBO1307811.1"/>
    <property type="molecule type" value="Genomic_DNA"/>
</dbReference>
<keyword evidence="4" id="KW-1185">Reference proteome</keyword>
<gene>
    <name evidence="3" type="ORF">JZO70_16675</name>
</gene>
<keyword evidence="1" id="KW-0175">Coiled coil</keyword>
<dbReference type="InterPro" id="IPR024975">
    <property type="entry name" value="NOV_C"/>
</dbReference>
<feature type="coiled-coil region" evidence="1">
    <location>
        <begin position="135"/>
        <end position="162"/>
    </location>
</feature>
<evidence type="ECO:0000313" key="4">
    <source>
        <dbReference type="Proteomes" id="UP000664601"/>
    </source>
</evidence>
<dbReference type="RefSeq" id="WP_207674803.1">
    <property type="nucleotide sequence ID" value="NZ_JAFREM010000027.1"/>
</dbReference>
<evidence type="ECO:0000256" key="1">
    <source>
        <dbReference type="SAM" id="Coils"/>
    </source>
</evidence>
<reference evidence="3 4" key="1">
    <citation type="submission" date="2021-03" db="EMBL/GenBank/DDBJ databases">
        <title>Enterococcal diversity collection.</title>
        <authorList>
            <person name="Gilmore M.S."/>
            <person name="Schwartzman J."/>
            <person name="Van Tyne D."/>
            <person name="Martin M."/>
            <person name="Earl A.M."/>
            <person name="Manson A.L."/>
            <person name="Straub T."/>
            <person name="Salamzade R."/>
            <person name="Saavedra J."/>
            <person name="Lebreton F."/>
            <person name="Prichula J."/>
            <person name="Schaufler K."/>
            <person name="Gaca A."/>
            <person name="Sgardioli B."/>
            <person name="Wagenaar J."/>
            <person name="Strong T."/>
        </authorList>
    </citation>
    <scope>NUCLEOTIDE SEQUENCE [LARGE SCALE GENOMIC DNA]</scope>
    <source>
        <strain evidence="3 4">669A</strain>
    </source>
</reference>
<evidence type="ECO:0000259" key="2">
    <source>
        <dbReference type="Pfam" id="PF13020"/>
    </source>
</evidence>
<sequence>MKKEKIEEIVDWAELERIFEVCNSTDTEIQHAKNYFLEISSTKFVQTVHLIHELGLEKPYTKDAFVKCLLSYIFENFPDFFVFSVHKTTKKLLFSIPIRYYVLRNLLLQMRVIEKKDLNTFIFSASKYQNMAAEKKSLIKKKKTLAELVKDLENKAQLGEQAEHFVLEYERNKYPKKEILYVSPFDVSAGYDILSFFSDNDFVPNKMIEVKCVGDDYSFYISKNELSVAEKNKDKYFLCLVHYSLAKEPVFIENVCKNISLYSRVVGENFKVTFKNHFIGERKQKK</sequence>
<evidence type="ECO:0000313" key="3">
    <source>
        <dbReference type="EMBL" id="MBO1307811.1"/>
    </source>
</evidence>
<protein>
    <submittedName>
        <fullName evidence="3">DUF3883 domain-containing protein</fullName>
    </submittedName>
</protein>
<dbReference type="Proteomes" id="UP000664601">
    <property type="component" value="Unassembled WGS sequence"/>
</dbReference>
<feature type="domain" description="Protein NO VEIN C-terminal" evidence="2">
    <location>
        <begin position="162"/>
        <end position="249"/>
    </location>
</feature>
<accession>A0ABS3LDV3</accession>
<dbReference type="Pfam" id="PF13020">
    <property type="entry name" value="NOV_C"/>
    <property type="match status" value="1"/>
</dbReference>